<feature type="chain" id="PRO_5046289702" evidence="1">
    <location>
        <begin position="24"/>
        <end position="421"/>
    </location>
</feature>
<keyword evidence="3" id="KW-1185">Reference proteome</keyword>
<dbReference type="Proteomes" id="UP001163726">
    <property type="component" value="Chromosome"/>
</dbReference>
<evidence type="ECO:0000256" key="1">
    <source>
        <dbReference type="SAM" id="SignalP"/>
    </source>
</evidence>
<keyword evidence="1" id="KW-0732">Signal</keyword>
<dbReference type="GO" id="GO:0008233">
    <property type="term" value="F:peptidase activity"/>
    <property type="evidence" value="ECO:0007669"/>
    <property type="project" value="UniProtKB-KW"/>
</dbReference>
<dbReference type="InterPro" id="IPR001940">
    <property type="entry name" value="Peptidase_S1C"/>
</dbReference>
<dbReference type="InterPro" id="IPR009003">
    <property type="entry name" value="Peptidase_S1_PA"/>
</dbReference>
<keyword evidence="2" id="KW-0378">Hydrolase</keyword>
<organism evidence="2 3">
    <name type="scientific">Catenovulum adriaticum</name>
    <dbReference type="NCBI Taxonomy" id="2984846"/>
    <lineage>
        <taxon>Bacteria</taxon>
        <taxon>Pseudomonadati</taxon>
        <taxon>Pseudomonadota</taxon>
        <taxon>Gammaproteobacteria</taxon>
        <taxon>Alteromonadales</taxon>
        <taxon>Alteromonadaceae</taxon>
        <taxon>Catenovulum</taxon>
    </lineage>
</organism>
<gene>
    <name evidence="2" type="ORF">OLW01_09440</name>
</gene>
<reference evidence="2" key="1">
    <citation type="submission" date="2022-10" db="EMBL/GenBank/DDBJ databases">
        <title>Catenovulum adriacola sp. nov. isolated in the Harbour of Susak.</title>
        <authorList>
            <person name="Schoch T."/>
            <person name="Reich S.J."/>
            <person name="Stoeferle S."/>
            <person name="Flaiz M."/>
            <person name="Kazda M."/>
            <person name="Riedel C.U."/>
            <person name="Duerre P."/>
        </authorList>
    </citation>
    <scope>NUCLEOTIDE SEQUENCE</scope>
    <source>
        <strain evidence="2">TS8</strain>
    </source>
</reference>
<protein>
    <submittedName>
        <fullName evidence="2">Serine protease</fullName>
    </submittedName>
</protein>
<sequence>MKIIHLLTASWAFIYLFTATAFAQNNADALFKEYETVVFQVQLIEKNSNKKSAIGSAFLIEGGHIVTNYHVVSLFVNSPNQYRIELLTDKNTNLPAKLVNFDVVNDLAILKADIHTLIQLKLATESPNQGEDIFSIGNPHDYGMIVSPGTYNGITAHSFYQRINFTGSINPGMSGGPVLNQQGEVIGVNVATAGNQLGFLVPLTKLKTLLTTTKAPILVENYNQHIETQLFTSQQALYEPLLASDWPQTRLGQTQVLSEIAPFIPCWGQSNAEAEKAQFKVSEINCLSKEKLYLNRNFQSGNIEIQFSWLDKDKLNAMQFSKLLEGSFSRAGPGNAAGEKNVSNYHCNQNFTHPAQNNANFKSTYCVRNYKKYPSLYDVLFMSVSVHNNSSSLMSHFTLSGVSKENAQAFTQKFMEAIQWN</sequence>
<accession>A0ABY7AM66</accession>
<name>A0ABY7AM66_9ALTE</name>
<dbReference type="PRINTS" id="PR00834">
    <property type="entry name" value="PROTEASES2C"/>
</dbReference>
<feature type="signal peptide" evidence="1">
    <location>
        <begin position="1"/>
        <end position="23"/>
    </location>
</feature>
<dbReference type="PANTHER" id="PTHR43019:SF23">
    <property type="entry name" value="PROTEASE DO-LIKE 5, CHLOROPLASTIC"/>
    <property type="match status" value="1"/>
</dbReference>
<evidence type="ECO:0000313" key="3">
    <source>
        <dbReference type="Proteomes" id="UP001163726"/>
    </source>
</evidence>
<dbReference type="EMBL" id="CP109965">
    <property type="protein sequence ID" value="WAJ69401.1"/>
    <property type="molecule type" value="Genomic_DNA"/>
</dbReference>
<dbReference type="SUPFAM" id="SSF50494">
    <property type="entry name" value="Trypsin-like serine proteases"/>
    <property type="match status" value="1"/>
</dbReference>
<keyword evidence="2" id="KW-0645">Protease</keyword>
<dbReference type="RefSeq" id="WP_268073619.1">
    <property type="nucleotide sequence ID" value="NZ_CP109965.1"/>
</dbReference>
<dbReference type="Pfam" id="PF13365">
    <property type="entry name" value="Trypsin_2"/>
    <property type="match status" value="1"/>
</dbReference>
<dbReference type="Gene3D" id="2.40.10.120">
    <property type="match status" value="1"/>
</dbReference>
<evidence type="ECO:0000313" key="2">
    <source>
        <dbReference type="EMBL" id="WAJ69401.1"/>
    </source>
</evidence>
<proteinExistence type="predicted"/>
<dbReference type="PANTHER" id="PTHR43019">
    <property type="entry name" value="SERINE ENDOPROTEASE DEGS"/>
    <property type="match status" value="1"/>
</dbReference>
<dbReference type="GO" id="GO:0006508">
    <property type="term" value="P:proteolysis"/>
    <property type="evidence" value="ECO:0007669"/>
    <property type="project" value="UniProtKB-KW"/>
</dbReference>